<dbReference type="CDD" id="cd03258">
    <property type="entry name" value="ABC_MetN_methionine_transporter"/>
    <property type="match status" value="1"/>
</dbReference>
<dbReference type="PROSITE" id="PS00211">
    <property type="entry name" value="ABC_TRANSPORTER_1"/>
    <property type="match status" value="1"/>
</dbReference>
<keyword evidence="8" id="KW-0472">Membrane</keyword>
<name>A0A644Y7H7_9ZZZZ</name>
<dbReference type="FunFam" id="3.40.50.300:FF:000056">
    <property type="entry name" value="Cell division ATP-binding protein FtsE"/>
    <property type="match status" value="1"/>
</dbReference>
<dbReference type="Gene3D" id="3.40.50.300">
    <property type="entry name" value="P-loop containing nucleotide triphosphate hydrolases"/>
    <property type="match status" value="1"/>
</dbReference>
<gene>
    <name evidence="10" type="primary">metN_15</name>
    <name evidence="10" type="ORF">SDC9_70988</name>
</gene>
<dbReference type="InterPro" id="IPR050086">
    <property type="entry name" value="MetN_ABC_transporter-like"/>
</dbReference>
<proteinExistence type="inferred from homology"/>
<feature type="domain" description="ABC transporter" evidence="9">
    <location>
        <begin position="2"/>
        <end position="238"/>
    </location>
</feature>
<evidence type="ECO:0000256" key="4">
    <source>
        <dbReference type="ARBA" id="ARBA00022741"/>
    </source>
</evidence>
<dbReference type="AlphaFoldDB" id="A0A644Y7H7"/>
<dbReference type="InterPro" id="IPR041701">
    <property type="entry name" value="MetN_ABC"/>
</dbReference>
<dbReference type="SMART" id="SM00382">
    <property type="entry name" value="AAA"/>
    <property type="match status" value="1"/>
</dbReference>
<keyword evidence="5 10" id="KW-0067">ATP-binding</keyword>
<accession>A0A644Y7H7</accession>
<comment type="caution">
    <text evidence="10">The sequence shown here is derived from an EMBL/GenBank/DDBJ whole genome shotgun (WGS) entry which is preliminary data.</text>
</comment>
<dbReference type="PANTHER" id="PTHR43166:SF30">
    <property type="entry name" value="METHIONINE IMPORT ATP-BINDING PROTEIN METN"/>
    <property type="match status" value="1"/>
</dbReference>
<dbReference type="GO" id="GO:0005886">
    <property type="term" value="C:plasma membrane"/>
    <property type="evidence" value="ECO:0007669"/>
    <property type="project" value="UniProtKB-ARBA"/>
</dbReference>
<sequence length="337" mass="37575">MIELRNVGKTFENQVEAVKDVSIKIKAEQIFGIIGYSGAGKSTLIRLINLLEKPDQGEVIVDGVNLCRLTPKELRASRKKIGMIFQRFNLFNSRTVYENVRYPLEGSGLPQTEIRKRVLELLDLVGLSDKTDSYPSQLSGGQMQRVGIARALADNPKVLLCDEATSALDPQTTQSILRLLKELNKKLKLTLVIITHQMSVIKDICDEVAIMDNGRIIEQGSVLSIFSNPQHDVTKQFIHSADGIDKLEEFISSHQITLKDDEQMVQLSYGSVNTSEALISYIISVYQVTVNILFANIELIDDQPIGWLVVVLGGENTAAALRYLQENGVRVEVKQHV</sequence>
<dbReference type="PANTHER" id="PTHR43166">
    <property type="entry name" value="AMINO ACID IMPORT ATP-BINDING PROTEIN"/>
    <property type="match status" value="1"/>
</dbReference>
<dbReference type="SMART" id="SM00930">
    <property type="entry name" value="NIL"/>
    <property type="match status" value="1"/>
</dbReference>
<protein>
    <submittedName>
        <fullName evidence="10">Methionine import ATP-binding protein MetN</fullName>
        <ecNumber evidence="10">3.6.3.-</ecNumber>
    </submittedName>
</protein>
<dbReference type="InterPro" id="IPR017871">
    <property type="entry name" value="ABC_transporter-like_CS"/>
</dbReference>
<evidence type="ECO:0000256" key="6">
    <source>
        <dbReference type="ARBA" id="ARBA00022967"/>
    </source>
</evidence>
<dbReference type="Pfam" id="PF00005">
    <property type="entry name" value="ABC_tran"/>
    <property type="match status" value="1"/>
</dbReference>
<dbReference type="InterPro" id="IPR003439">
    <property type="entry name" value="ABC_transporter-like_ATP-bd"/>
</dbReference>
<dbReference type="InterPro" id="IPR003593">
    <property type="entry name" value="AAA+_ATPase"/>
</dbReference>
<dbReference type="SUPFAM" id="SSF52540">
    <property type="entry name" value="P-loop containing nucleoside triphosphate hydrolases"/>
    <property type="match status" value="1"/>
</dbReference>
<organism evidence="10">
    <name type="scientific">bioreactor metagenome</name>
    <dbReference type="NCBI Taxonomy" id="1076179"/>
    <lineage>
        <taxon>unclassified sequences</taxon>
        <taxon>metagenomes</taxon>
        <taxon>ecological metagenomes</taxon>
    </lineage>
</organism>
<dbReference type="Gene3D" id="3.30.70.260">
    <property type="match status" value="1"/>
</dbReference>
<dbReference type="InterPro" id="IPR027417">
    <property type="entry name" value="P-loop_NTPase"/>
</dbReference>
<keyword evidence="4" id="KW-0547">Nucleotide-binding</keyword>
<dbReference type="PROSITE" id="PS50893">
    <property type="entry name" value="ABC_TRANSPORTER_2"/>
    <property type="match status" value="1"/>
</dbReference>
<evidence type="ECO:0000259" key="9">
    <source>
        <dbReference type="PROSITE" id="PS50893"/>
    </source>
</evidence>
<evidence type="ECO:0000256" key="8">
    <source>
        <dbReference type="ARBA" id="ARBA00023136"/>
    </source>
</evidence>
<evidence type="ECO:0000256" key="7">
    <source>
        <dbReference type="ARBA" id="ARBA00022970"/>
    </source>
</evidence>
<evidence type="ECO:0000256" key="3">
    <source>
        <dbReference type="ARBA" id="ARBA00022475"/>
    </source>
</evidence>
<keyword evidence="2" id="KW-0813">Transport</keyword>
<dbReference type="InterPro" id="IPR045865">
    <property type="entry name" value="ACT-like_dom_sf"/>
</dbReference>
<keyword evidence="10" id="KW-0378">Hydrolase</keyword>
<dbReference type="GO" id="GO:0006865">
    <property type="term" value="P:amino acid transport"/>
    <property type="evidence" value="ECO:0007669"/>
    <property type="project" value="UniProtKB-KW"/>
</dbReference>
<dbReference type="SUPFAM" id="SSF55021">
    <property type="entry name" value="ACT-like"/>
    <property type="match status" value="1"/>
</dbReference>
<reference evidence="10" key="1">
    <citation type="submission" date="2019-08" db="EMBL/GenBank/DDBJ databases">
        <authorList>
            <person name="Kucharzyk K."/>
            <person name="Murdoch R.W."/>
            <person name="Higgins S."/>
            <person name="Loffler F."/>
        </authorList>
    </citation>
    <scope>NUCLEOTIDE SEQUENCE</scope>
</reference>
<evidence type="ECO:0000313" key="10">
    <source>
        <dbReference type="EMBL" id="MPM24505.1"/>
    </source>
</evidence>
<keyword evidence="7" id="KW-0029">Amino-acid transport</keyword>
<dbReference type="EC" id="3.6.3.-" evidence="10"/>
<dbReference type="GO" id="GO:0005524">
    <property type="term" value="F:ATP binding"/>
    <property type="evidence" value="ECO:0007669"/>
    <property type="project" value="UniProtKB-KW"/>
</dbReference>
<evidence type="ECO:0000256" key="2">
    <source>
        <dbReference type="ARBA" id="ARBA00022448"/>
    </source>
</evidence>
<evidence type="ECO:0000256" key="1">
    <source>
        <dbReference type="ARBA" id="ARBA00005417"/>
    </source>
</evidence>
<dbReference type="InterPro" id="IPR018449">
    <property type="entry name" value="NIL_domain"/>
</dbReference>
<keyword evidence="6" id="KW-1278">Translocase</keyword>
<dbReference type="GO" id="GO:0016887">
    <property type="term" value="F:ATP hydrolysis activity"/>
    <property type="evidence" value="ECO:0007669"/>
    <property type="project" value="InterPro"/>
</dbReference>
<keyword evidence="3" id="KW-1003">Cell membrane</keyword>
<dbReference type="Pfam" id="PF09383">
    <property type="entry name" value="NIL"/>
    <property type="match status" value="1"/>
</dbReference>
<dbReference type="EMBL" id="VSSQ01004277">
    <property type="protein sequence ID" value="MPM24505.1"/>
    <property type="molecule type" value="Genomic_DNA"/>
</dbReference>
<comment type="similarity">
    <text evidence="1">Belongs to the ABC transporter superfamily.</text>
</comment>
<evidence type="ECO:0000256" key="5">
    <source>
        <dbReference type="ARBA" id="ARBA00022840"/>
    </source>
</evidence>